<organism evidence="2 3">
    <name type="scientific">Adineta ricciae</name>
    <name type="common">Rotifer</name>
    <dbReference type="NCBI Taxonomy" id="249248"/>
    <lineage>
        <taxon>Eukaryota</taxon>
        <taxon>Metazoa</taxon>
        <taxon>Spiralia</taxon>
        <taxon>Gnathifera</taxon>
        <taxon>Rotifera</taxon>
        <taxon>Eurotatoria</taxon>
        <taxon>Bdelloidea</taxon>
        <taxon>Adinetida</taxon>
        <taxon>Adinetidae</taxon>
        <taxon>Adineta</taxon>
    </lineage>
</organism>
<name>A0A814TVL1_ADIRI</name>
<accession>A0A814TVL1</accession>
<dbReference type="EMBL" id="CAJNOR010001573">
    <property type="protein sequence ID" value="CAF1166423.1"/>
    <property type="molecule type" value="Genomic_DNA"/>
</dbReference>
<gene>
    <name evidence="2" type="ORF">XAT740_LOCUS21777</name>
</gene>
<comment type="caution">
    <text evidence="2">The sequence shown here is derived from an EMBL/GenBank/DDBJ whole genome shotgun (WGS) entry which is preliminary data.</text>
</comment>
<keyword evidence="1" id="KW-0812">Transmembrane</keyword>
<reference evidence="2" key="1">
    <citation type="submission" date="2021-02" db="EMBL/GenBank/DDBJ databases">
        <authorList>
            <person name="Nowell W R."/>
        </authorList>
    </citation>
    <scope>NUCLEOTIDE SEQUENCE</scope>
</reference>
<dbReference type="AlphaFoldDB" id="A0A814TVL1"/>
<feature type="transmembrane region" description="Helical" evidence="1">
    <location>
        <begin position="6"/>
        <end position="28"/>
    </location>
</feature>
<evidence type="ECO:0000313" key="3">
    <source>
        <dbReference type="Proteomes" id="UP000663828"/>
    </source>
</evidence>
<dbReference type="Proteomes" id="UP000663828">
    <property type="component" value="Unassembled WGS sequence"/>
</dbReference>
<sequence length="108" mass="12781">MITSGVRNVIQFSCFLLLLNIICAVYVVPREHRYPLVYNKERSADSGYRYAWFTREVHDDPDAIDNVNVLEDEEQQQQQLPPQDFTRLKTLESIFKRPYKNDDETVVQ</sequence>
<keyword evidence="1" id="KW-1133">Transmembrane helix</keyword>
<proteinExistence type="predicted"/>
<evidence type="ECO:0000256" key="1">
    <source>
        <dbReference type="SAM" id="Phobius"/>
    </source>
</evidence>
<protein>
    <submittedName>
        <fullName evidence="2">Uncharacterized protein</fullName>
    </submittedName>
</protein>
<evidence type="ECO:0000313" key="2">
    <source>
        <dbReference type="EMBL" id="CAF1166423.1"/>
    </source>
</evidence>
<keyword evidence="3" id="KW-1185">Reference proteome</keyword>
<keyword evidence="1" id="KW-0472">Membrane</keyword>